<dbReference type="Proteomes" id="UP000317982">
    <property type="component" value="Unassembled WGS sequence"/>
</dbReference>
<dbReference type="PRINTS" id="PR00377">
    <property type="entry name" value="IMPHPHTASES"/>
</dbReference>
<dbReference type="InterPro" id="IPR020583">
    <property type="entry name" value="Inositol_monoP_metal-BS"/>
</dbReference>
<dbReference type="FunCoup" id="A0A545AU30">
    <property type="interactions" value="5"/>
</dbReference>
<comment type="caution">
    <text evidence="8">The sequence shown here is derived from an EMBL/GenBank/DDBJ whole genome shotgun (WGS) entry which is preliminary data.</text>
</comment>
<proteinExistence type="predicted"/>
<dbReference type="GO" id="GO:0046872">
    <property type="term" value="F:metal ion binding"/>
    <property type="evidence" value="ECO:0007669"/>
    <property type="project" value="UniProtKB-KW"/>
</dbReference>
<evidence type="ECO:0000256" key="4">
    <source>
        <dbReference type="ARBA" id="ARBA00022801"/>
    </source>
</evidence>
<comment type="cofactor">
    <cofactor evidence="6">
        <name>Mg(2+)</name>
        <dbReference type="ChEBI" id="CHEBI:18420"/>
    </cofactor>
</comment>
<keyword evidence="9" id="KW-1185">Reference proteome</keyword>
<feature type="binding site" evidence="6">
    <location>
        <position position="281"/>
    </location>
    <ligand>
        <name>Mg(2+)</name>
        <dbReference type="ChEBI" id="CHEBI:18420"/>
        <label>1</label>
        <note>catalytic</note>
    </ligand>
</feature>
<dbReference type="SUPFAM" id="SSF56655">
    <property type="entry name" value="Carbohydrate phosphatase"/>
    <property type="match status" value="1"/>
</dbReference>
<dbReference type="InParanoid" id="A0A545AU30"/>
<dbReference type="EC" id="3.1.3.25" evidence="2"/>
<name>A0A545AU30_9ACTN</name>
<feature type="binding site" evidence="6">
    <location>
        <position position="148"/>
    </location>
    <ligand>
        <name>Mg(2+)</name>
        <dbReference type="ChEBI" id="CHEBI:18420"/>
        <label>1</label>
        <note>catalytic</note>
    </ligand>
</feature>
<feature type="region of interest" description="Disordered" evidence="7">
    <location>
        <begin position="1"/>
        <end position="59"/>
    </location>
</feature>
<dbReference type="InterPro" id="IPR000760">
    <property type="entry name" value="Inositol_monophosphatase-like"/>
</dbReference>
<accession>A0A545AU30</accession>
<dbReference type="AlphaFoldDB" id="A0A545AU30"/>
<dbReference type="Gene3D" id="3.30.540.10">
    <property type="entry name" value="Fructose-1,6-Bisphosphatase, subunit A, domain 1"/>
    <property type="match status" value="1"/>
</dbReference>
<dbReference type="GO" id="GO:0046854">
    <property type="term" value="P:phosphatidylinositol phosphate biosynthetic process"/>
    <property type="evidence" value="ECO:0007669"/>
    <property type="project" value="InterPro"/>
</dbReference>
<dbReference type="GO" id="GO:0008934">
    <property type="term" value="F:inositol monophosphate 1-phosphatase activity"/>
    <property type="evidence" value="ECO:0007669"/>
    <property type="project" value="TreeGrafter"/>
</dbReference>
<dbReference type="CDD" id="cd01637">
    <property type="entry name" value="IMPase_like"/>
    <property type="match status" value="1"/>
</dbReference>
<dbReference type="Pfam" id="PF00459">
    <property type="entry name" value="Inositol_P"/>
    <property type="match status" value="1"/>
</dbReference>
<comment type="catalytic activity">
    <reaction evidence="1">
        <text>a myo-inositol phosphate + H2O = myo-inositol + phosphate</text>
        <dbReference type="Rhea" id="RHEA:24056"/>
        <dbReference type="ChEBI" id="CHEBI:15377"/>
        <dbReference type="ChEBI" id="CHEBI:17268"/>
        <dbReference type="ChEBI" id="CHEBI:43474"/>
        <dbReference type="ChEBI" id="CHEBI:84139"/>
        <dbReference type="EC" id="3.1.3.25"/>
    </reaction>
</comment>
<evidence type="ECO:0000256" key="7">
    <source>
        <dbReference type="SAM" id="MobiDB-lite"/>
    </source>
</evidence>
<evidence type="ECO:0000256" key="6">
    <source>
        <dbReference type="PIRSR" id="PIRSR600760-2"/>
    </source>
</evidence>
<dbReference type="Gene3D" id="3.40.190.80">
    <property type="match status" value="1"/>
</dbReference>
<dbReference type="OrthoDB" id="9772456at2"/>
<feature type="binding site" evidence="6">
    <location>
        <position position="145"/>
    </location>
    <ligand>
        <name>Mg(2+)</name>
        <dbReference type="ChEBI" id="CHEBI:18420"/>
        <label>1</label>
        <note>catalytic</note>
    </ligand>
</feature>
<dbReference type="EMBL" id="VIRS01000007">
    <property type="protein sequence ID" value="TQS44850.1"/>
    <property type="molecule type" value="Genomic_DNA"/>
</dbReference>
<dbReference type="GO" id="GO:0006020">
    <property type="term" value="P:inositol metabolic process"/>
    <property type="evidence" value="ECO:0007669"/>
    <property type="project" value="TreeGrafter"/>
</dbReference>
<dbReference type="PROSITE" id="PS00629">
    <property type="entry name" value="IMP_1"/>
    <property type="match status" value="1"/>
</dbReference>
<protein>
    <recommendedName>
        <fullName evidence="2">inositol-phosphate phosphatase</fullName>
        <ecNumber evidence="2">3.1.3.25</ecNumber>
    </recommendedName>
</protein>
<evidence type="ECO:0000313" key="8">
    <source>
        <dbReference type="EMBL" id="TQS44850.1"/>
    </source>
</evidence>
<reference evidence="8 9" key="1">
    <citation type="submission" date="2019-07" db="EMBL/GenBank/DDBJ databases">
        <title>Cryptosporangium phraense sp. nov., isolated from plant litter.</title>
        <authorList>
            <person name="Suriyachadkun C."/>
        </authorList>
    </citation>
    <scope>NUCLEOTIDE SEQUENCE [LARGE SCALE GENOMIC DNA]</scope>
    <source>
        <strain evidence="8 9">A-T 5661</strain>
    </source>
</reference>
<feature type="binding site" evidence="6">
    <location>
        <position position="147"/>
    </location>
    <ligand>
        <name>Mg(2+)</name>
        <dbReference type="ChEBI" id="CHEBI:18420"/>
        <label>1</label>
        <note>catalytic</note>
    </ligand>
</feature>
<evidence type="ECO:0000256" key="3">
    <source>
        <dbReference type="ARBA" id="ARBA00022723"/>
    </source>
</evidence>
<evidence type="ECO:0000256" key="1">
    <source>
        <dbReference type="ARBA" id="ARBA00001033"/>
    </source>
</evidence>
<feature type="binding site" evidence="6">
    <location>
        <position position="129"/>
    </location>
    <ligand>
        <name>Mg(2+)</name>
        <dbReference type="ChEBI" id="CHEBI:18420"/>
        <label>1</label>
        <note>catalytic</note>
    </ligand>
</feature>
<evidence type="ECO:0000313" key="9">
    <source>
        <dbReference type="Proteomes" id="UP000317982"/>
    </source>
</evidence>
<evidence type="ECO:0000256" key="5">
    <source>
        <dbReference type="ARBA" id="ARBA00022842"/>
    </source>
</evidence>
<organism evidence="8 9">
    <name type="scientific">Cryptosporangium phraense</name>
    <dbReference type="NCBI Taxonomy" id="2593070"/>
    <lineage>
        <taxon>Bacteria</taxon>
        <taxon>Bacillati</taxon>
        <taxon>Actinomycetota</taxon>
        <taxon>Actinomycetes</taxon>
        <taxon>Cryptosporangiales</taxon>
        <taxon>Cryptosporangiaceae</taxon>
        <taxon>Cryptosporangium</taxon>
    </lineage>
</organism>
<dbReference type="GO" id="GO:0007165">
    <property type="term" value="P:signal transduction"/>
    <property type="evidence" value="ECO:0007669"/>
    <property type="project" value="TreeGrafter"/>
</dbReference>
<keyword evidence="5 6" id="KW-0460">Magnesium</keyword>
<dbReference type="PANTHER" id="PTHR20854:SF4">
    <property type="entry name" value="INOSITOL-1-MONOPHOSPHATASE-RELATED"/>
    <property type="match status" value="1"/>
</dbReference>
<evidence type="ECO:0000256" key="2">
    <source>
        <dbReference type="ARBA" id="ARBA00013106"/>
    </source>
</evidence>
<keyword evidence="4" id="KW-0378">Hydrolase</keyword>
<dbReference type="InterPro" id="IPR020550">
    <property type="entry name" value="Inositol_monophosphatase_CS"/>
</dbReference>
<sequence length="336" mass="35099">MARVRAAGRQRTADLDASASGRPGRTPGPAPGRPGRAPARGRRRGRAPGPAVRDGRTARVSLDESRLQELATLAAGVLDEVTPFFISEIGAKEEVVKGIGDWATAADLALERQITSALNDRTGLPVHGEEFGGPDLHTGVTWVLDPIDGTANYTARIPLTGISLALLEDGLPVVGLIRLPLVGESYQAVAGGPLIRNGEAMPTLEPGRVEDVTVTLGNVAPKGTHGGPTPRYPFRYRMAMANAIAHTALRVRMFGSSAVELAWASSGAIGATLNFGNHAWDNAAGALLVERAGGVLRDIEGNPWSLRSTSILVGRPGVVEELVEMIGALGEPATFA</sequence>
<keyword evidence="3 6" id="KW-0479">Metal-binding</keyword>
<dbReference type="PANTHER" id="PTHR20854">
    <property type="entry name" value="INOSITOL MONOPHOSPHATASE"/>
    <property type="match status" value="1"/>
</dbReference>
<gene>
    <name evidence="8" type="ORF">FL583_12945</name>
</gene>
<dbReference type="PROSITE" id="PS00630">
    <property type="entry name" value="IMP_2"/>
    <property type="match status" value="1"/>
</dbReference>